<dbReference type="PANTHER" id="PTHR45339:SF1">
    <property type="entry name" value="HYBRID SIGNAL TRANSDUCTION HISTIDINE KINASE J"/>
    <property type="match status" value="1"/>
</dbReference>
<feature type="modified residue" description="4-aspartylphosphate" evidence="3">
    <location>
        <position position="55"/>
    </location>
</feature>
<dbReference type="SMART" id="SM00448">
    <property type="entry name" value="REC"/>
    <property type="match status" value="1"/>
</dbReference>
<dbReference type="CDD" id="cd17546">
    <property type="entry name" value="REC_hyHK_CKI1_RcsC-like"/>
    <property type="match status" value="1"/>
</dbReference>
<dbReference type="Gene3D" id="3.40.50.2300">
    <property type="match status" value="1"/>
</dbReference>
<keyword evidence="1 3" id="KW-0597">Phosphoprotein</keyword>
<evidence type="ECO:0000256" key="3">
    <source>
        <dbReference type="PROSITE-ProRule" id="PRU00169"/>
    </source>
</evidence>
<evidence type="ECO:0000256" key="1">
    <source>
        <dbReference type="ARBA" id="ARBA00022553"/>
    </source>
</evidence>
<gene>
    <name evidence="5" type="ordered locus">SELR_03150</name>
</gene>
<dbReference type="eggNOG" id="COG0745">
    <property type="taxonomic scope" value="Bacteria"/>
</dbReference>
<dbReference type="EMBL" id="AP012292">
    <property type="protein sequence ID" value="BAL82023.1"/>
    <property type="molecule type" value="Genomic_DNA"/>
</dbReference>
<dbReference type="InterPro" id="IPR001789">
    <property type="entry name" value="Sig_transdc_resp-reg_receiver"/>
</dbReference>
<dbReference type="SUPFAM" id="SSF52172">
    <property type="entry name" value="CheY-like"/>
    <property type="match status" value="1"/>
</dbReference>
<reference evidence="5 6" key="1">
    <citation type="submission" date="2011-10" db="EMBL/GenBank/DDBJ databases">
        <title>Whole genome sequence of Selenomonas ruminantium subsp. lactilytica TAM6421.</title>
        <authorList>
            <person name="Oguchi A."/>
            <person name="Ankai A."/>
            <person name="Kaneko J."/>
            <person name="Yamada-Narita S."/>
            <person name="Fukui S."/>
            <person name="Takahashi M."/>
            <person name="Onodera T."/>
            <person name="Kojima S."/>
            <person name="Fushimi T."/>
            <person name="Abe N."/>
            <person name="Kamio Y."/>
            <person name="Yamazaki S."/>
            <person name="Fujita N."/>
        </authorList>
    </citation>
    <scope>NUCLEOTIDE SEQUENCE [LARGE SCALE GENOMIC DNA]</scope>
    <source>
        <strain evidence="6">NBRC 103574 / TAM6421</strain>
    </source>
</reference>
<feature type="domain" description="Response regulatory" evidence="4">
    <location>
        <begin position="2"/>
        <end position="128"/>
    </location>
</feature>
<keyword evidence="2" id="KW-0902">Two-component regulatory system</keyword>
<accession>I0GMN6</accession>
<protein>
    <submittedName>
        <fullName evidence="5">Putative two-component system response regulator receiver protein</fullName>
    </submittedName>
</protein>
<dbReference type="PATRIC" id="fig|927704.6.peg.325"/>
<proteinExistence type="predicted"/>
<sequence length="131" mass="14840">MRILIAEDDRLSCTFLTEFLQEYGQCDTADNGLETIDKYVEALKNGEPYDLMCLDIMMPKVDGLMVLKIIRELESRHHVAAEKQARIIMMTAIADMDYVDQAFELGCDAYASKPIEIAQVQEVMQDLGLIS</sequence>
<evidence type="ECO:0000313" key="5">
    <source>
        <dbReference type="EMBL" id="BAL82023.1"/>
    </source>
</evidence>
<evidence type="ECO:0000256" key="2">
    <source>
        <dbReference type="ARBA" id="ARBA00023012"/>
    </source>
</evidence>
<dbReference type="InterPro" id="IPR011006">
    <property type="entry name" value="CheY-like_superfamily"/>
</dbReference>
<evidence type="ECO:0000313" key="6">
    <source>
        <dbReference type="Proteomes" id="UP000007887"/>
    </source>
</evidence>
<evidence type="ECO:0000259" key="4">
    <source>
        <dbReference type="PROSITE" id="PS50110"/>
    </source>
</evidence>
<dbReference type="Proteomes" id="UP000007887">
    <property type="component" value="Chromosome"/>
</dbReference>
<name>I0GMN6_SELRL</name>
<dbReference type="KEGG" id="sri:SELR_03150"/>
<dbReference type="PANTHER" id="PTHR45339">
    <property type="entry name" value="HYBRID SIGNAL TRANSDUCTION HISTIDINE KINASE J"/>
    <property type="match status" value="1"/>
</dbReference>
<dbReference type="Pfam" id="PF00072">
    <property type="entry name" value="Response_reg"/>
    <property type="match status" value="1"/>
</dbReference>
<dbReference type="HOGENOM" id="CLU_000445_69_12_9"/>
<dbReference type="OrthoDB" id="9797769at2"/>
<dbReference type="PROSITE" id="PS50110">
    <property type="entry name" value="RESPONSE_REGULATORY"/>
    <property type="match status" value="1"/>
</dbReference>
<dbReference type="GO" id="GO:0000160">
    <property type="term" value="P:phosphorelay signal transduction system"/>
    <property type="evidence" value="ECO:0007669"/>
    <property type="project" value="UniProtKB-KW"/>
</dbReference>
<dbReference type="AlphaFoldDB" id="I0GMN6"/>
<organism evidence="5 6">
    <name type="scientific">Selenomonas ruminantium subsp. lactilytica (strain NBRC 103574 / TAM6421)</name>
    <dbReference type="NCBI Taxonomy" id="927704"/>
    <lineage>
        <taxon>Bacteria</taxon>
        <taxon>Bacillati</taxon>
        <taxon>Bacillota</taxon>
        <taxon>Negativicutes</taxon>
        <taxon>Selenomonadales</taxon>
        <taxon>Selenomonadaceae</taxon>
        <taxon>Selenomonas</taxon>
    </lineage>
</organism>
<dbReference type="RefSeq" id="WP_014423468.1">
    <property type="nucleotide sequence ID" value="NC_017068.1"/>
</dbReference>